<evidence type="ECO:0000313" key="3">
    <source>
        <dbReference type="Proteomes" id="UP001430953"/>
    </source>
</evidence>
<feature type="region of interest" description="Disordered" evidence="1">
    <location>
        <begin position="1"/>
        <end position="83"/>
    </location>
</feature>
<dbReference type="AlphaFoldDB" id="A0AAW2GXT9"/>
<dbReference type="Proteomes" id="UP001430953">
    <property type="component" value="Unassembled WGS sequence"/>
</dbReference>
<evidence type="ECO:0000256" key="1">
    <source>
        <dbReference type="SAM" id="MobiDB-lite"/>
    </source>
</evidence>
<protein>
    <submittedName>
        <fullName evidence="2">Uncharacterized protein</fullName>
    </submittedName>
</protein>
<keyword evidence="3" id="KW-1185">Reference proteome</keyword>
<proteinExistence type="predicted"/>
<gene>
    <name evidence="2" type="ORF">PUN28_000024</name>
</gene>
<reference evidence="2 3" key="1">
    <citation type="submission" date="2023-03" db="EMBL/GenBank/DDBJ databases">
        <title>High recombination rates correlate with genetic variation in Cardiocondyla obscurior ants.</title>
        <authorList>
            <person name="Errbii M."/>
        </authorList>
    </citation>
    <scope>NUCLEOTIDE SEQUENCE [LARGE SCALE GENOMIC DNA]</scope>
    <source>
        <strain evidence="2">Alpha-2009</strain>
        <tissue evidence="2">Whole body</tissue>
    </source>
</reference>
<comment type="caution">
    <text evidence="2">The sequence shown here is derived from an EMBL/GenBank/DDBJ whole genome shotgun (WGS) entry which is preliminary data.</text>
</comment>
<dbReference type="EMBL" id="JADYXP020000001">
    <property type="protein sequence ID" value="KAL0131967.1"/>
    <property type="molecule type" value="Genomic_DNA"/>
</dbReference>
<feature type="compositionally biased region" description="Basic and acidic residues" evidence="1">
    <location>
        <begin position="52"/>
        <end position="70"/>
    </location>
</feature>
<organism evidence="2 3">
    <name type="scientific">Cardiocondyla obscurior</name>
    <dbReference type="NCBI Taxonomy" id="286306"/>
    <lineage>
        <taxon>Eukaryota</taxon>
        <taxon>Metazoa</taxon>
        <taxon>Ecdysozoa</taxon>
        <taxon>Arthropoda</taxon>
        <taxon>Hexapoda</taxon>
        <taxon>Insecta</taxon>
        <taxon>Pterygota</taxon>
        <taxon>Neoptera</taxon>
        <taxon>Endopterygota</taxon>
        <taxon>Hymenoptera</taxon>
        <taxon>Apocrita</taxon>
        <taxon>Aculeata</taxon>
        <taxon>Formicoidea</taxon>
        <taxon>Formicidae</taxon>
        <taxon>Myrmicinae</taxon>
        <taxon>Cardiocondyla</taxon>
    </lineage>
</organism>
<accession>A0AAW2GXT9</accession>
<sequence length="119" mass="12866">MVGAEKCGRAAADLPRISHSRSTRGRGLGGVSHGVVPPLINTQKQGSSSETEGTREGESSLENRESRGDGLDTISPVNDNPNPIKVSEILPELSNPLEAHYEFQPLLNLTWTESNHKPR</sequence>
<name>A0AAW2GXT9_9HYME</name>
<evidence type="ECO:0000313" key="2">
    <source>
        <dbReference type="EMBL" id="KAL0131967.1"/>
    </source>
</evidence>